<comment type="caution">
    <text evidence="2">The sequence shown here is derived from an EMBL/GenBank/DDBJ whole genome shotgun (WGS) entry which is preliminary data.</text>
</comment>
<evidence type="ECO:0000259" key="1">
    <source>
        <dbReference type="Pfam" id="PF03432"/>
    </source>
</evidence>
<name>A0A6M0MAF1_9LACT</name>
<dbReference type="AlphaFoldDB" id="A0A6M0MAF1"/>
<protein>
    <submittedName>
        <fullName evidence="2">Relaxase/mobilization nuclease domain-containing protein</fullName>
    </submittedName>
</protein>
<evidence type="ECO:0000313" key="3">
    <source>
        <dbReference type="Proteomes" id="UP000477402"/>
    </source>
</evidence>
<reference evidence="2 3" key="1">
    <citation type="submission" date="2019-12" db="EMBL/GenBank/DDBJ databases">
        <title>Draft Genome Sequences of L. lactis strains MS22333, MS22334, MS22336, and MS22337, Isolated from Spontaneous Fermented Camel Milk in Ethiopia.</title>
        <authorList>
            <person name="Bragason E."/>
            <person name="Hansen E.B."/>
            <person name="Guya M.E."/>
            <person name="Berhe T."/>
        </authorList>
    </citation>
    <scope>NUCLEOTIDE SEQUENCE [LARGE SCALE GENOMIC DNA]</scope>
    <source>
        <strain evidence="2 3">MS22336</strain>
    </source>
</reference>
<dbReference type="EMBL" id="WWDJ01000180">
    <property type="protein sequence ID" value="NEX56463.1"/>
    <property type="molecule type" value="Genomic_DNA"/>
</dbReference>
<gene>
    <name evidence="2" type="ORF">GTP08_12665</name>
</gene>
<proteinExistence type="predicted"/>
<sequence length="229" mass="26635">MTVIYMPKQSNGTVHSSKDLNQLIDYVMNPEKTNDFEYVSGQNILDIHSTCDEMLATRTMAIALKNKPRKNEIYGYHFVQSFSPDDHLTPEQVHEIGCKTMKEYLGSSAEFIIATHTDKPHLHNHIVLNATNPLTLNKFQQNKNDLERLKEISDHISKEYGCKIIVRPEQKLGNSHKNYLVYLAKNSYRKEIKNKLEFLMNHSHTWEDFKEKASALNLKVDDTKKYTTY</sequence>
<dbReference type="RefSeq" id="WP_163690468.1">
    <property type="nucleotide sequence ID" value="NZ_WWDJ01000180.1"/>
</dbReference>
<organism evidence="2 3">
    <name type="scientific">Lactococcus lactis</name>
    <dbReference type="NCBI Taxonomy" id="1358"/>
    <lineage>
        <taxon>Bacteria</taxon>
        <taxon>Bacillati</taxon>
        <taxon>Bacillota</taxon>
        <taxon>Bacilli</taxon>
        <taxon>Lactobacillales</taxon>
        <taxon>Streptococcaceae</taxon>
        <taxon>Lactococcus</taxon>
    </lineage>
</organism>
<feature type="non-terminal residue" evidence="2">
    <location>
        <position position="229"/>
    </location>
</feature>
<feature type="domain" description="MobA/VirD2-like nuclease" evidence="1">
    <location>
        <begin position="26"/>
        <end position="161"/>
    </location>
</feature>
<dbReference type="Pfam" id="PF03432">
    <property type="entry name" value="Relaxase"/>
    <property type="match status" value="1"/>
</dbReference>
<accession>A0A6M0MAF1</accession>
<evidence type="ECO:0000313" key="2">
    <source>
        <dbReference type="EMBL" id="NEX56463.1"/>
    </source>
</evidence>
<dbReference type="InterPro" id="IPR005094">
    <property type="entry name" value="Endonuclease_MobA/VirD2"/>
</dbReference>
<dbReference type="Proteomes" id="UP000477402">
    <property type="component" value="Unassembled WGS sequence"/>
</dbReference>